<dbReference type="EMBL" id="JBCGDC010000094">
    <property type="protein sequence ID" value="MFB6396502.1"/>
    <property type="molecule type" value="Genomic_DNA"/>
</dbReference>
<sequence>MADLRNTKLFKERLAQLEEEAHRLGVVFAPAEAADLLAERVTATANQLGVTERTALQTYTTPHNISLLANVLGEHAATYREVMAEADPVTITVPDAGRVIAALGMVCKLATEQINKDSADAAGVLTDAADAIVGIGAQVRTNQDYEPVTIAGRTLVYSRTVLTHAVDRLTTGIWACPCRQPHPSGADSCTLVQGLTADLNIVAGWLTTSNERPGDQR</sequence>
<gene>
    <name evidence="1" type="ORF">AAFH96_25870</name>
</gene>
<reference evidence="1 2" key="1">
    <citation type="submission" date="2024-04" db="EMBL/GenBank/DDBJ databases">
        <title>Polymorphospora sp. isolated from Baiyangdian Lake in Xiong'an New Area.</title>
        <authorList>
            <person name="Zhang X."/>
            <person name="Liu J."/>
        </authorList>
    </citation>
    <scope>NUCLEOTIDE SEQUENCE [LARGE SCALE GENOMIC DNA]</scope>
    <source>
        <strain evidence="1 2">2-325</strain>
    </source>
</reference>
<keyword evidence="2" id="KW-1185">Reference proteome</keyword>
<name>A0ABV5CWY1_9ACTN</name>
<dbReference type="Proteomes" id="UP001582793">
    <property type="component" value="Unassembled WGS sequence"/>
</dbReference>
<protein>
    <submittedName>
        <fullName evidence="1">Uncharacterized protein</fullName>
    </submittedName>
</protein>
<organism evidence="1 2">
    <name type="scientific">Polymorphospora lycopeni</name>
    <dbReference type="NCBI Taxonomy" id="3140240"/>
    <lineage>
        <taxon>Bacteria</taxon>
        <taxon>Bacillati</taxon>
        <taxon>Actinomycetota</taxon>
        <taxon>Actinomycetes</taxon>
        <taxon>Micromonosporales</taxon>
        <taxon>Micromonosporaceae</taxon>
        <taxon>Polymorphospora</taxon>
    </lineage>
</organism>
<proteinExistence type="predicted"/>
<evidence type="ECO:0000313" key="2">
    <source>
        <dbReference type="Proteomes" id="UP001582793"/>
    </source>
</evidence>
<comment type="caution">
    <text evidence="1">The sequence shown here is derived from an EMBL/GenBank/DDBJ whole genome shotgun (WGS) entry which is preliminary data.</text>
</comment>
<dbReference type="RefSeq" id="WP_375735914.1">
    <property type="nucleotide sequence ID" value="NZ_JBCGDC010000094.1"/>
</dbReference>
<evidence type="ECO:0000313" key="1">
    <source>
        <dbReference type="EMBL" id="MFB6396502.1"/>
    </source>
</evidence>
<accession>A0ABV5CWY1</accession>